<dbReference type="Proteomes" id="UP000033769">
    <property type="component" value="Unassembled WGS sequence"/>
</dbReference>
<sequence>MFEMLSNNFGSHVLINIRRQSENWSREAATKFAESNILSGITLLKTK</sequence>
<dbReference type="AlphaFoldDB" id="A0A0F3M4S0"/>
<dbReference type="PATRIC" id="fig|1359184.3.peg.2895"/>
<evidence type="ECO:0000313" key="2">
    <source>
        <dbReference type="Proteomes" id="UP000033769"/>
    </source>
</evidence>
<protein>
    <submittedName>
        <fullName evidence="1">Putative conjugative transfer protein TraA</fullName>
    </submittedName>
</protein>
<reference evidence="1 2" key="1">
    <citation type="submission" date="2015-02" db="EMBL/GenBank/DDBJ databases">
        <title>Genome Sequencing of Rickettsiales.</title>
        <authorList>
            <person name="Daugherty S.C."/>
            <person name="Su Q."/>
            <person name="Abolude K."/>
            <person name="Beier-Sexton M."/>
            <person name="Carlyon J.A."/>
            <person name="Carter R."/>
            <person name="Day N.P."/>
            <person name="Dumler S.J."/>
            <person name="Dyachenko V."/>
            <person name="Godinez A."/>
            <person name="Kurtti T.J."/>
            <person name="Lichay M."/>
            <person name="Mullins K.E."/>
            <person name="Ott S."/>
            <person name="Pappas-Brown V."/>
            <person name="Paris D.H."/>
            <person name="Patel P."/>
            <person name="Richards A.L."/>
            <person name="Sadzewicz L."/>
            <person name="Sears K."/>
            <person name="Seidman D."/>
            <person name="Sengamalay N."/>
            <person name="Stenos J."/>
            <person name="Tallon L.J."/>
            <person name="Vincent G."/>
            <person name="Fraser C.M."/>
            <person name="Munderloh U."/>
            <person name="Dunning-Hotopp J.C."/>
        </authorList>
    </citation>
    <scope>NUCLEOTIDE SEQUENCE [LARGE SCALE GENOMIC DNA]</scope>
    <source>
        <strain evidence="1 2">Gilliam</strain>
    </source>
</reference>
<gene>
    <name evidence="1" type="ORF">OTSGILL_2835</name>
</gene>
<dbReference type="EMBL" id="LANO01000068">
    <property type="protein sequence ID" value="KJV50681.1"/>
    <property type="molecule type" value="Genomic_DNA"/>
</dbReference>
<proteinExistence type="predicted"/>
<organism evidence="1 2">
    <name type="scientific">Orientia tsutsugamushi str. Gilliam</name>
    <dbReference type="NCBI Taxonomy" id="1359184"/>
    <lineage>
        <taxon>Bacteria</taxon>
        <taxon>Pseudomonadati</taxon>
        <taxon>Pseudomonadota</taxon>
        <taxon>Alphaproteobacteria</taxon>
        <taxon>Rickettsiales</taxon>
        <taxon>Rickettsiaceae</taxon>
        <taxon>Rickettsieae</taxon>
        <taxon>Orientia</taxon>
    </lineage>
</organism>
<comment type="caution">
    <text evidence="1">The sequence shown here is derived from an EMBL/GenBank/DDBJ whole genome shotgun (WGS) entry which is preliminary data.</text>
</comment>
<evidence type="ECO:0000313" key="1">
    <source>
        <dbReference type="EMBL" id="KJV50681.1"/>
    </source>
</evidence>
<accession>A0A0F3M4S0</accession>
<name>A0A0F3M4S0_ORITS</name>